<accession>A0A977L4B0</accession>
<protein>
    <submittedName>
        <fullName evidence="1">Uncharacterized protein</fullName>
    </submittedName>
</protein>
<gene>
    <name evidence="1" type="ORF">KA717_15370</name>
</gene>
<dbReference type="KEGG" id="wna:KA717_15370"/>
<dbReference type="AlphaFoldDB" id="A0A977L4B0"/>
<sequence>MAEHCLEYNYNFIFVCLPTSHPALYDWVAFMEANGEVKTTQQRVWNGRYFEIWDYRYLNQVPLREQQPVLLVNWCEVTVKRESDGQLLYRNSWITNHDLTPQRVILVCSAGRSRWRTENENHNVLKTRGYHLEHNFGHGQQHLSSFLLTLNLLAFL</sequence>
<reference evidence="1" key="1">
    <citation type="submission" date="2021-04" db="EMBL/GenBank/DDBJ databases">
        <title>Genome sequence of Woronichinia naegeliana from Washington state freshwater lake bloom.</title>
        <authorList>
            <person name="Dreher T.W."/>
        </authorList>
    </citation>
    <scope>NUCLEOTIDE SEQUENCE</scope>
    <source>
        <strain evidence="1">WA131</strain>
    </source>
</reference>
<proteinExistence type="predicted"/>
<dbReference type="Proteomes" id="UP001065613">
    <property type="component" value="Chromosome"/>
</dbReference>
<name>A0A977L4B0_9CYAN</name>
<evidence type="ECO:0000313" key="1">
    <source>
        <dbReference type="EMBL" id="UXE63810.1"/>
    </source>
</evidence>
<organism evidence="1">
    <name type="scientific">Woronichinia naegeliana WA131</name>
    <dbReference type="NCBI Taxonomy" id="2824559"/>
    <lineage>
        <taxon>Bacteria</taxon>
        <taxon>Bacillati</taxon>
        <taxon>Cyanobacteriota</taxon>
        <taxon>Cyanophyceae</taxon>
        <taxon>Synechococcales</taxon>
        <taxon>Coelosphaeriaceae</taxon>
        <taxon>Woronichinia</taxon>
    </lineage>
</organism>
<dbReference type="EMBL" id="CP073041">
    <property type="protein sequence ID" value="UXE63810.1"/>
    <property type="molecule type" value="Genomic_DNA"/>
</dbReference>